<dbReference type="Gene3D" id="2.60.120.650">
    <property type="entry name" value="Cupin"/>
    <property type="match status" value="1"/>
</dbReference>
<keyword evidence="2" id="KW-0670">Pyruvate</keyword>
<gene>
    <name evidence="2" type="ORF">Acr_20g0007740</name>
</gene>
<evidence type="ECO:0000256" key="1">
    <source>
        <dbReference type="SAM" id="MobiDB-lite"/>
    </source>
</evidence>
<feature type="region of interest" description="Disordered" evidence="1">
    <location>
        <begin position="734"/>
        <end position="753"/>
    </location>
</feature>
<protein>
    <submittedName>
        <fullName evidence="2">Pyruvate phosphate dikinase, PEP/pyruvate binding domain-containing protein</fullName>
    </submittedName>
</protein>
<organism evidence="2 3">
    <name type="scientific">Actinidia rufa</name>
    <dbReference type="NCBI Taxonomy" id="165716"/>
    <lineage>
        <taxon>Eukaryota</taxon>
        <taxon>Viridiplantae</taxon>
        <taxon>Streptophyta</taxon>
        <taxon>Embryophyta</taxon>
        <taxon>Tracheophyta</taxon>
        <taxon>Spermatophyta</taxon>
        <taxon>Magnoliopsida</taxon>
        <taxon>eudicotyledons</taxon>
        <taxon>Gunneridae</taxon>
        <taxon>Pentapetalae</taxon>
        <taxon>asterids</taxon>
        <taxon>Ericales</taxon>
        <taxon>Actinidiaceae</taxon>
        <taxon>Actinidia</taxon>
    </lineage>
</organism>
<keyword evidence="2" id="KW-0418">Kinase</keyword>
<dbReference type="Proteomes" id="UP000585474">
    <property type="component" value="Unassembled WGS sequence"/>
</dbReference>
<dbReference type="GO" id="GO:0016301">
    <property type="term" value="F:kinase activity"/>
    <property type="evidence" value="ECO:0007669"/>
    <property type="project" value="UniProtKB-KW"/>
</dbReference>
<sequence>MQTSSIPWPGEEGQQRWEQVWMAIKKVWTAKWNERAYFSTRKVKLGHDYLCMVVLVQEIINVDDAFVIHTSNPSSRDLSEIFAEVMYTARQILSCFHHSDNCNTSIVNFHRSCPYPGCSYNLCLSCCRELRKGFQPGGNEAESSIHHLLDRSCGQGMDTKGDMSCDFPDWRANMDGRVPCPPKECGGCGAGILALRRIFEPNWLDNLTTSAEDLTMNYRSPGIELSRGCSLCSPIRSAGGDGNDSGGYLEGRRHRTGWPEMLKLKDWPTTNKFEECLPRHGAEFISMLPFNDYTHPLNGLLNLATKLPDGALKPDLGPKTYIAYGTSEELGRGIRLLALIACTYFSECTDTHTAEVNIVPRQQKIIKKLKKKYEAEDLAELLGGTDIASGTFERMPSERSYIVENMDSDCAEEMNINSIASVQGYPASPEKMAIFNTNGQSFGNLNTSDQTIDLDRHVLEESDSFLSERHCEGTSDSDSKLREFQQHSLSFCSGRAEHESLLRCMDVENQKPCSCRTEKVSGFMIGKQKCCSTDNQCDTLTSSFQGNSPIFKQCSGRHMDVADGYTLCDEITSNQKVTKSELGDVSATTMCSTKHCGFVDKHLCLLDKVGVGPKLTATEDPSSVHGFDTDSYIAHREPPIKLANATVPDKHASLKDYSEVTFSGNGIDAKFRQSILSNIACAGSAIEELYGSPQDIEGIVKDGNIYVVQTKPHILWRYRGAKYGKHLSKEEAENDSANAVALPPPSSSHANVGLPNAVRGNKTRYGGCRREIFCFSLGFAMALVLLPSISFDALEVLEVFMLSQLRQAADINLNDSEIHIELLDIVEREKWLIVISYADLDLDNDVHNEEEKAEDIDPDLNLLFEEATISTSKTKFLKLGFAKGSLKGFHMSHSPMGDFIDHRKFRAMFRWMDSRKQRDGWRRERGIMRNVLRLENWVLEMVGVRKGVQYPFHFEGLFSSICKFSCVICHGIVEHFLYATMKAIGMDLPPPVKLGACREHFVNSYLMQTREWFSLMSCMEVPLAISSNSSCQAASYSTYGNKKVATSKFLATSFNFRREKAIDTQFVCISDDPSYNKKLKLEMKVSWGCHLSFCLARSWIKNKEAKDAGELGFAGILVQLRFMATRQLIWNKNYNVKPRETSKAQDRLTDLLQNIYRTHPHYWELLRMILSTVGLGGEGVVGQRIQDEILVIQRNNDCKGGIMKEWQHNNSSPDDVVICQALIDHIKSDFDVSVYWKTLNENGITKERLLIHSGADLESAISNCMGYRSEGQGFMFGVQINLISGLPFGFPELLKFVLEHVEDKNVEALLEAEKELRPVLSQSNDHLSDLLFLDIALDSCARRLRTAIDRGYAELNSAKPEKLMYFIALLLENLVLSSDDNEDLIYCLKGWNQAFSMLMNGDNQWALYAKSVLDRTQLALASKAKRYRHILQPSAEYLGTWLGVDQWAVWASKWNERAYFSTRKVKLGHDYLCMAVLVQEIINSDNAFVIHTTNPLSGDLSEIYAEVLGYPSKPIGLFIRWSIIFRYDSNGEDLEGYAGARDFMIVRQWMKKKVRLRSCMDILKILKIMAIHPGAKYGKHLSKEEAENNSANAVAVPSPSSSQLIPSISFETLEVLEVFMLSQLQQATDINLNESEEGAMSVNSDASRDDSDDNQIDTSRYLDLANNVHNEEEKAEDIDPNLNLLFEEATILTSKTEFLKLGFANGSLKRRRGRGIMRNVLRLENWVLEIELVGVGKGKRELKDKGYNIHFIFQISHGVVEHCLYATMKAIGMDVPPPVKVGACREHFVNSYLMQTREWFSLM</sequence>
<evidence type="ECO:0000313" key="3">
    <source>
        <dbReference type="Proteomes" id="UP000585474"/>
    </source>
</evidence>
<reference evidence="2 3" key="1">
    <citation type="submission" date="2019-07" db="EMBL/GenBank/DDBJ databases">
        <title>De Novo Assembly of kiwifruit Actinidia rufa.</title>
        <authorList>
            <person name="Sugita-Konishi S."/>
            <person name="Sato K."/>
            <person name="Mori E."/>
            <person name="Abe Y."/>
            <person name="Kisaki G."/>
            <person name="Hamano K."/>
            <person name="Suezawa K."/>
            <person name="Otani M."/>
            <person name="Fukuda T."/>
            <person name="Manabe T."/>
            <person name="Gomi K."/>
            <person name="Tabuchi M."/>
            <person name="Akimitsu K."/>
            <person name="Kataoka I."/>
        </authorList>
    </citation>
    <scope>NUCLEOTIDE SEQUENCE [LARGE SCALE GENOMIC DNA]</scope>
    <source>
        <strain evidence="3">cv. Fuchu</strain>
    </source>
</reference>
<keyword evidence="3" id="KW-1185">Reference proteome</keyword>
<name>A0A7J0GDQ7_9ERIC</name>
<dbReference type="PANTHER" id="PTHR46999:SF1">
    <property type="entry name" value="ALPHA-GLUCAN WATER DIKINASE 1, CHLOROPLASTIC"/>
    <property type="match status" value="1"/>
</dbReference>
<dbReference type="Gene3D" id="3.30.470.20">
    <property type="entry name" value="ATP-grasp fold, B domain"/>
    <property type="match status" value="1"/>
</dbReference>
<evidence type="ECO:0000313" key="2">
    <source>
        <dbReference type="EMBL" id="GFZ08966.1"/>
    </source>
</evidence>
<dbReference type="SUPFAM" id="SSF56059">
    <property type="entry name" value="Glutathione synthetase ATP-binding domain-like"/>
    <property type="match status" value="3"/>
</dbReference>
<dbReference type="EMBL" id="BJWL01000020">
    <property type="protein sequence ID" value="GFZ08966.1"/>
    <property type="molecule type" value="Genomic_DNA"/>
</dbReference>
<dbReference type="PANTHER" id="PTHR46999">
    <property type="entry name" value="ALPHA-GLUCAN WATER DIKINASE 1, CHLOROPLASTIC-RELATED"/>
    <property type="match status" value="1"/>
</dbReference>
<proteinExistence type="predicted"/>
<accession>A0A7J0GDQ7</accession>
<keyword evidence="2" id="KW-0808">Transferase</keyword>
<dbReference type="OrthoDB" id="1667110at2759"/>
<comment type="caution">
    <text evidence="2">The sequence shown here is derived from an EMBL/GenBank/DDBJ whole genome shotgun (WGS) entry which is preliminary data.</text>
</comment>